<feature type="domain" description="Fibronectin type-III" evidence="4">
    <location>
        <begin position="81"/>
        <end position="177"/>
    </location>
</feature>
<dbReference type="InterPro" id="IPR003599">
    <property type="entry name" value="Ig_sub"/>
</dbReference>
<dbReference type="InterPro" id="IPR036116">
    <property type="entry name" value="FN3_sf"/>
</dbReference>
<evidence type="ECO:0000256" key="2">
    <source>
        <dbReference type="ARBA" id="ARBA00023319"/>
    </source>
</evidence>
<dbReference type="FunFam" id="2.60.40.10:FF:000051">
    <property type="entry name" value="Uncharacterized protein, isoform J"/>
    <property type="match status" value="2"/>
</dbReference>
<protein>
    <submittedName>
        <fullName evidence="6">Twitchin</fullName>
    </submittedName>
</protein>
<dbReference type="FunFam" id="2.60.40.10:FF:002083">
    <property type="entry name" value="Protein CBR-UNC-22"/>
    <property type="match status" value="2"/>
</dbReference>
<feature type="domain" description="Ig-like" evidence="3">
    <location>
        <begin position="1161"/>
        <end position="1253"/>
    </location>
</feature>
<keyword evidence="2" id="KW-0393">Immunoglobulin domain</keyword>
<dbReference type="SMART" id="SM00409">
    <property type="entry name" value="IG"/>
    <property type="match status" value="5"/>
</dbReference>
<feature type="domain" description="Fibronectin type-III" evidence="4">
    <location>
        <begin position="1064"/>
        <end position="1157"/>
    </location>
</feature>
<dbReference type="PANTHER" id="PTHR14340">
    <property type="entry name" value="MICROFIBRIL-ASSOCIATED GLYCOPROTEIN 3"/>
    <property type="match status" value="1"/>
</dbReference>
<feature type="domain" description="Fibronectin type-III" evidence="4">
    <location>
        <begin position="378"/>
        <end position="471"/>
    </location>
</feature>
<feature type="domain" description="Ig-like" evidence="3">
    <location>
        <begin position="575"/>
        <end position="664"/>
    </location>
</feature>
<dbReference type="WBParaSite" id="nRc.2.0.1.t38131-RA">
    <property type="protein sequence ID" value="nRc.2.0.1.t38131-RA"/>
    <property type="gene ID" value="nRc.2.0.1.g38131"/>
</dbReference>
<dbReference type="FunFam" id="2.60.40.10:FF:000031">
    <property type="entry name" value="Myosin-binding protein C, slow type"/>
    <property type="match status" value="1"/>
</dbReference>
<dbReference type="PRINTS" id="PR00014">
    <property type="entry name" value="FNTYPEIII"/>
</dbReference>
<accession>A0A915KJE1</accession>
<evidence type="ECO:0000259" key="3">
    <source>
        <dbReference type="PROSITE" id="PS50835"/>
    </source>
</evidence>
<dbReference type="CDD" id="cd05748">
    <property type="entry name" value="Ig_Titin_like"/>
    <property type="match status" value="1"/>
</dbReference>
<dbReference type="FunFam" id="2.60.40.10:FF:000127">
    <property type="entry name" value="titin isoform X1"/>
    <property type="match status" value="1"/>
</dbReference>
<dbReference type="PROSITE" id="PS50835">
    <property type="entry name" value="IG_LIKE"/>
    <property type="match status" value="3"/>
</dbReference>
<feature type="domain" description="Ig-like" evidence="3">
    <location>
        <begin position="281"/>
        <end position="368"/>
    </location>
</feature>
<feature type="domain" description="Fibronectin type-III" evidence="4">
    <location>
        <begin position="1381"/>
        <end position="1475"/>
    </location>
</feature>
<dbReference type="InterPro" id="IPR003961">
    <property type="entry name" value="FN3_dom"/>
</dbReference>
<dbReference type="InterPro" id="IPR003598">
    <property type="entry name" value="Ig_sub2"/>
</dbReference>
<keyword evidence="1" id="KW-0677">Repeat</keyword>
<dbReference type="PANTHER" id="PTHR14340:SF9">
    <property type="entry name" value="FIBRONECTIN TYPE-III DOMAIN-CONTAINING PROTEIN"/>
    <property type="match status" value="1"/>
</dbReference>
<dbReference type="InterPro" id="IPR007110">
    <property type="entry name" value="Ig-like_dom"/>
</dbReference>
<feature type="domain" description="Fibronectin type-III" evidence="4">
    <location>
        <begin position="183"/>
        <end position="277"/>
    </location>
</feature>
<dbReference type="SUPFAM" id="SSF49265">
    <property type="entry name" value="Fibronectin type III"/>
    <property type="match status" value="5"/>
</dbReference>
<sequence>MFVFDVPVEGEPPPKYTWKRDDEELKHGGRIKIENADYNTKFQLRNAERGDTGVYRLKAENENGKDEATVQVNVLDKPSAPEGPLEATDIFADHMTLHWKPPIDDGGLAVDHYNVEKFDPSLARWVPAGRTADSKPTELLVDGLTAGKEYKFRVKAVNAEGESEPLDSTQSFLAKNPFDAAGKPGRPEIADYDVDHVDLKWTPPTNDGGAKIESYIVEMKDKFSPWMKAVEVPADQLTATVAGLTKGEEYQFRVKAKNAAGPGEPSDESDKVTAKARHLAPKIDRSAIQEIKVRAGQGFDLNVPVSGEPPPTIVWTFGGKELQTTDRLKIDNPDYMTKFSMKRTLRSDTGAYLITATNDSGKDEAIVNVIVLDHPASPEGPLNVTDIHKEGCHLDWKPPVDDGGADISHYVVEKQDVATGLWTPAGECVDTDLQVKDLKPDHEYKFRVKAVNRYGESDPLTAQRSMVAKNPFDEPEKPGTPDIVDWDKDHADLEWTPPLSDGGAPIEKYCVEKKRKNGDWEFALEVPADQTKATVTGLIEGQEYQFRVKAMNKAGASHPSDPSRTMIAKARHLPPKIDRTTLIDMKIKAGQIIDFDVNVEGEPPPKIEWRLNGEQLGSSERTKIENKDYNTKLKTAVAARIDSGKYTIIATNESGKDEAEVEVIVLDAPSAPKGPLQISDIYKEGCTLHWRKPDDDGGSGISHYLIEKQEDDGRWVEAGQSPDTDFKVTKLNPGHEYKFRVKAVNKQGQSEPLTADHSIIAKNQFEEPGKPRDVQATDWDKDHVDLAWQPPESDGNAKITKYVIEKKDKFGEWTPAAEVPGDQTSGTVPGLIPYETYKFRVRAVNKAGQGQPSDETGPIITKPRRLAPKIAIGAMNDIKIRAGTPLILEVPFEAEPQPSVVFRRDDETLKNEDRHEIEIKDNFVGLRIFRSERGDSGQYSLTLRNEYGEDKGTCQVTVLDVPGDPEGPLKISDVHREGCTLDWKPPKDNGGTEISHYVVEKMDTGRGTWQEVGIFGTDCHAKIGKLNPNKEYKFRVKAVNLQGESKPLESDTMVAKNEFDEPDAPEKPEVVDWDRDRIDIKWQAPKNNGGSPITHYEIERKEKGSPNWVPCGKSAGTNFSATGLREGQEYEFRVIAVNAAGPSAPSEPTDPRKAKPRFLAPKILNAPRQVKIRAGLTTTIDVEYVGEPAPDVEWAPPSNMKQLPETFQIDNKENLTTRTTSLFIPAAKRNESGDYSLKLKNDSGSDETMIEIIVQDVPGAPEGPMDISDVTKDGCLLQWKPPKDDGGSEITNYVVEKRDVKSSLWTPVSNFVTGTSCLVGKLQEGHDYEFRVTAENQFGRSEPLVSEKPITAKDPYGEIFFYDWKVFRLKRPHNLAGVPNRPGQPECKQHDRDFIDIEWTRPSSDGGSPITHYDVERKDVKTGRWIKVNGQPVKGLKYHDDKVTEDHQYEYRVVAVNAAGPSKPSDASKVITAKPMFGELMKRLT</sequence>
<dbReference type="OMA" id="DWSERHM"/>
<feature type="domain" description="Fibronectin type-III" evidence="4">
    <location>
        <begin position="672"/>
        <end position="764"/>
    </location>
</feature>
<feature type="domain" description="Fibronectin type-III" evidence="4">
    <location>
        <begin position="1260"/>
        <end position="1355"/>
    </location>
</feature>
<dbReference type="Gene3D" id="2.60.40.10">
    <property type="entry name" value="Immunoglobulins"/>
    <property type="match status" value="15"/>
</dbReference>
<evidence type="ECO:0000256" key="1">
    <source>
        <dbReference type="ARBA" id="ARBA00022737"/>
    </source>
</evidence>
<feature type="domain" description="Fibronectin type-III" evidence="4">
    <location>
        <begin position="477"/>
        <end position="570"/>
    </location>
</feature>
<keyword evidence="5" id="KW-1185">Reference proteome</keyword>
<feature type="domain" description="Fibronectin type-III" evidence="4">
    <location>
        <begin position="770"/>
        <end position="864"/>
    </location>
</feature>
<dbReference type="FunFam" id="2.60.40.10:FF:000056">
    <property type="entry name" value="twitchin isoform X4"/>
    <property type="match status" value="6"/>
</dbReference>
<dbReference type="Proteomes" id="UP000887565">
    <property type="component" value="Unplaced"/>
</dbReference>
<dbReference type="InterPro" id="IPR013783">
    <property type="entry name" value="Ig-like_fold"/>
</dbReference>
<evidence type="ECO:0000313" key="5">
    <source>
        <dbReference type="Proteomes" id="UP000887565"/>
    </source>
</evidence>
<name>A0A915KJE1_ROMCU</name>
<dbReference type="SMART" id="SM00060">
    <property type="entry name" value="FN3"/>
    <property type="match status" value="10"/>
</dbReference>
<dbReference type="InterPro" id="IPR013098">
    <property type="entry name" value="Ig_I-set"/>
</dbReference>
<proteinExistence type="predicted"/>
<dbReference type="GO" id="GO:0031672">
    <property type="term" value="C:A band"/>
    <property type="evidence" value="ECO:0007669"/>
    <property type="project" value="UniProtKB-ARBA"/>
</dbReference>
<dbReference type="InterPro" id="IPR036179">
    <property type="entry name" value="Ig-like_dom_sf"/>
</dbReference>
<dbReference type="CDD" id="cd00063">
    <property type="entry name" value="FN3"/>
    <property type="match status" value="10"/>
</dbReference>
<dbReference type="FunFam" id="2.60.40.10:FF:000567">
    <property type="entry name" value="Uncharacterized protein, isoform G"/>
    <property type="match status" value="2"/>
</dbReference>
<dbReference type="PROSITE" id="PS50853">
    <property type="entry name" value="FN3"/>
    <property type="match status" value="10"/>
</dbReference>
<dbReference type="Pfam" id="PF00041">
    <property type="entry name" value="fn3"/>
    <property type="match status" value="10"/>
</dbReference>
<dbReference type="SMART" id="SM00408">
    <property type="entry name" value="IGc2"/>
    <property type="match status" value="4"/>
</dbReference>
<evidence type="ECO:0000259" key="4">
    <source>
        <dbReference type="PROSITE" id="PS50853"/>
    </source>
</evidence>
<dbReference type="FunFam" id="2.60.40.10:FF:000003">
    <property type="entry name" value="Titin isoform E"/>
    <property type="match status" value="1"/>
</dbReference>
<dbReference type="SUPFAM" id="SSF48726">
    <property type="entry name" value="Immunoglobulin"/>
    <property type="match status" value="5"/>
</dbReference>
<evidence type="ECO:0000313" key="6">
    <source>
        <dbReference type="WBParaSite" id="nRc.2.0.1.t38131-RA"/>
    </source>
</evidence>
<dbReference type="Pfam" id="PF07679">
    <property type="entry name" value="I-set"/>
    <property type="match status" value="5"/>
</dbReference>
<organism evidence="5 6">
    <name type="scientific">Romanomermis culicivorax</name>
    <name type="common">Nematode worm</name>
    <dbReference type="NCBI Taxonomy" id="13658"/>
    <lineage>
        <taxon>Eukaryota</taxon>
        <taxon>Metazoa</taxon>
        <taxon>Ecdysozoa</taxon>
        <taxon>Nematoda</taxon>
        <taxon>Enoplea</taxon>
        <taxon>Dorylaimia</taxon>
        <taxon>Mermithida</taxon>
        <taxon>Mermithoidea</taxon>
        <taxon>Mermithidae</taxon>
        <taxon>Romanomermis</taxon>
    </lineage>
</organism>
<reference evidence="6" key="1">
    <citation type="submission" date="2022-11" db="UniProtKB">
        <authorList>
            <consortium name="WormBaseParasite"/>
        </authorList>
    </citation>
    <scope>IDENTIFICATION</scope>
</reference>
<feature type="domain" description="Fibronectin type-III" evidence="4">
    <location>
        <begin position="965"/>
        <end position="1058"/>
    </location>
</feature>